<dbReference type="EMBL" id="CP001087">
    <property type="protein sequence ID" value="ACN13260.1"/>
    <property type="molecule type" value="Genomic_DNA"/>
</dbReference>
<feature type="domain" description="Methyltransferase" evidence="1">
    <location>
        <begin position="52"/>
        <end position="146"/>
    </location>
</feature>
<evidence type="ECO:0000259" key="1">
    <source>
        <dbReference type="Pfam" id="PF13649"/>
    </source>
</evidence>
<accession>C0QEE3</accession>
<dbReference type="OrthoDB" id="9808140at2"/>
<proteinExistence type="predicted"/>
<dbReference type="InterPro" id="IPR041698">
    <property type="entry name" value="Methyltransf_25"/>
</dbReference>
<dbReference type="KEGG" id="dat:HRM2_01380"/>
<organism evidence="2 3">
    <name type="scientific">Desulforapulum autotrophicum (strain ATCC 43914 / DSM 3382 / VKM B-1955 / HRM2)</name>
    <name type="common">Desulfobacterium autotrophicum</name>
    <dbReference type="NCBI Taxonomy" id="177437"/>
    <lineage>
        <taxon>Bacteria</taxon>
        <taxon>Pseudomonadati</taxon>
        <taxon>Thermodesulfobacteriota</taxon>
        <taxon>Desulfobacteria</taxon>
        <taxon>Desulfobacterales</taxon>
        <taxon>Desulfobacteraceae</taxon>
        <taxon>Desulforapulum</taxon>
    </lineage>
</organism>
<dbReference type="Pfam" id="PF13649">
    <property type="entry name" value="Methyltransf_25"/>
    <property type="match status" value="1"/>
</dbReference>
<keyword evidence="2" id="KW-0489">Methyltransferase</keyword>
<dbReference type="STRING" id="177437.HRM2_01380"/>
<gene>
    <name evidence="2" type="primary">ubiE2</name>
    <name evidence="2" type="ordered locus">HRM2_01380</name>
</gene>
<keyword evidence="3" id="KW-1185">Reference proteome</keyword>
<dbReference type="GO" id="GO:0032259">
    <property type="term" value="P:methylation"/>
    <property type="evidence" value="ECO:0007669"/>
    <property type="project" value="UniProtKB-KW"/>
</dbReference>
<evidence type="ECO:0000313" key="2">
    <source>
        <dbReference type="EMBL" id="ACN13260.1"/>
    </source>
</evidence>
<dbReference type="RefSeq" id="WP_012662509.1">
    <property type="nucleotide sequence ID" value="NC_012108.1"/>
</dbReference>
<dbReference type="SUPFAM" id="SSF53335">
    <property type="entry name" value="S-adenosyl-L-methionine-dependent methyltransferases"/>
    <property type="match status" value="1"/>
</dbReference>
<keyword evidence="2" id="KW-0808">Transferase</keyword>
<protein>
    <submittedName>
        <fullName evidence="2">UbiE2</fullName>
        <ecNumber evidence="2">2.1.1.-</ecNumber>
    </submittedName>
</protein>
<dbReference type="Proteomes" id="UP000000442">
    <property type="component" value="Chromosome"/>
</dbReference>
<dbReference type="AlphaFoldDB" id="C0QEE3"/>
<sequence>MAKLRTGRQKYYNIFAHFYDLFIKMHSHNYGEETRKFLVDSAQLEKKRHPRVLDICSGTGSVVLAFSRSLPDSTAVGYDFALGMLYKAKEKDLAGKTQFINGDAARLPFADDCFDVVCCSHALYELKNQVRTEALLEMRRVVKPDGRVLIMEHEVPKKRLIKMLFYVRMLSMGPADSREFVKQGTAPFEKIFTHVSLSHTPSGKSKLISCRKQ</sequence>
<evidence type="ECO:0000313" key="3">
    <source>
        <dbReference type="Proteomes" id="UP000000442"/>
    </source>
</evidence>
<dbReference type="EC" id="2.1.1.-" evidence="2"/>
<dbReference type="HOGENOM" id="CLU_1292672_0_0_7"/>
<dbReference type="eggNOG" id="COG2226">
    <property type="taxonomic scope" value="Bacteria"/>
</dbReference>
<dbReference type="Gene3D" id="3.40.50.150">
    <property type="entry name" value="Vaccinia Virus protein VP39"/>
    <property type="match status" value="1"/>
</dbReference>
<dbReference type="InterPro" id="IPR029063">
    <property type="entry name" value="SAM-dependent_MTases_sf"/>
</dbReference>
<reference evidence="2 3" key="1">
    <citation type="journal article" date="2009" name="Environ. Microbiol.">
        <title>Genome sequence of Desulfobacterium autotrophicum HRM2, a marine sulfate reducer oxidizing organic carbon completely to carbon dioxide.</title>
        <authorList>
            <person name="Strittmatter A.W."/>
            <person name="Liesegang H."/>
            <person name="Rabus R."/>
            <person name="Decker I."/>
            <person name="Amann J."/>
            <person name="Andres S."/>
            <person name="Henne A."/>
            <person name="Fricke W.F."/>
            <person name="Martinez-Arias R."/>
            <person name="Bartels D."/>
            <person name="Goesmann A."/>
            <person name="Krause L."/>
            <person name="Puehler A."/>
            <person name="Klenk H.P."/>
            <person name="Richter M."/>
            <person name="Schuler M."/>
            <person name="Gloeckner F.O."/>
            <person name="Meyerdierks A."/>
            <person name="Gottschalk G."/>
            <person name="Amann R."/>
        </authorList>
    </citation>
    <scope>NUCLEOTIDE SEQUENCE [LARGE SCALE GENOMIC DNA]</scope>
    <source>
        <strain evidence="3">ATCC 43914 / DSM 3382 / HRM2</strain>
    </source>
</reference>
<dbReference type="CDD" id="cd02440">
    <property type="entry name" value="AdoMet_MTases"/>
    <property type="match status" value="1"/>
</dbReference>
<dbReference type="InterPro" id="IPR050508">
    <property type="entry name" value="Methyltransf_Superfamily"/>
</dbReference>
<name>C0QEE3_DESAH</name>
<dbReference type="GO" id="GO:0008168">
    <property type="term" value="F:methyltransferase activity"/>
    <property type="evidence" value="ECO:0007669"/>
    <property type="project" value="UniProtKB-KW"/>
</dbReference>
<dbReference type="PANTHER" id="PTHR42912">
    <property type="entry name" value="METHYLTRANSFERASE"/>
    <property type="match status" value="1"/>
</dbReference>